<protein>
    <recommendedName>
        <fullName evidence="5">Protein-methionine-sulfoxide reductase catalytic subunit MsrP</fullName>
        <ecNumber evidence="5">1.8.5.-</ecNumber>
    </recommendedName>
</protein>
<gene>
    <name evidence="5 7" type="primary">msrP</name>
    <name evidence="7" type="ORF">PSQ39_16635</name>
</gene>
<feature type="binding site" evidence="5">
    <location>
        <position position="239"/>
    </location>
    <ligand>
        <name>Mo-molybdopterin</name>
        <dbReference type="ChEBI" id="CHEBI:71302"/>
    </ligand>
</feature>
<keyword evidence="4 5" id="KW-0560">Oxidoreductase</keyword>
<dbReference type="SUPFAM" id="SSF56524">
    <property type="entry name" value="Oxidoreductase molybdopterin-binding domain"/>
    <property type="match status" value="1"/>
</dbReference>
<dbReference type="InterPro" id="IPR022867">
    <property type="entry name" value="MsrP"/>
</dbReference>
<reference evidence="7 8" key="1">
    <citation type="submission" date="2023-02" db="EMBL/GenBank/DDBJ databases">
        <title>Bacterial whole genome sequence for Curvibacter sp. HBC28.</title>
        <authorList>
            <person name="Le V."/>
            <person name="Ko S.-R."/>
            <person name="Ahn C.-Y."/>
            <person name="Oh H.-M."/>
        </authorList>
    </citation>
    <scope>NUCLEOTIDE SEQUENCE [LARGE SCALE GENOMIC DNA]</scope>
    <source>
        <strain evidence="7 8">HBC28</strain>
    </source>
</reference>
<dbReference type="NCBIfam" id="NF003767">
    <property type="entry name" value="PRK05363.1"/>
    <property type="match status" value="1"/>
</dbReference>
<comment type="PTM">
    <text evidence="5">Predicted to be exported by the Tat system. The position of the signal peptide cleavage has not been experimentally proven.</text>
</comment>
<dbReference type="PROSITE" id="PS51318">
    <property type="entry name" value="TAT"/>
    <property type="match status" value="1"/>
</dbReference>
<comment type="catalytic activity">
    <reaction evidence="5">
        <text>L-methionyl-[protein] + a quinone + H2O = L-methionyl-(R)-S-oxide-[protein] + a quinol</text>
        <dbReference type="Rhea" id="RHEA:51296"/>
        <dbReference type="Rhea" id="RHEA-COMP:12313"/>
        <dbReference type="Rhea" id="RHEA-COMP:12314"/>
        <dbReference type="ChEBI" id="CHEBI:15377"/>
        <dbReference type="ChEBI" id="CHEBI:16044"/>
        <dbReference type="ChEBI" id="CHEBI:24646"/>
        <dbReference type="ChEBI" id="CHEBI:45764"/>
        <dbReference type="ChEBI" id="CHEBI:132124"/>
    </reaction>
</comment>
<dbReference type="GO" id="GO:0016491">
    <property type="term" value="F:oxidoreductase activity"/>
    <property type="evidence" value="ECO:0007669"/>
    <property type="project" value="UniProtKB-KW"/>
</dbReference>
<keyword evidence="8" id="KW-1185">Reference proteome</keyword>
<name>A0ABT5MK46_9BURK</name>
<proteinExistence type="inferred from homology"/>
<comment type="subunit">
    <text evidence="5">Heterodimer of a catalytic subunit (MsrP) and a heme-binding subunit (MsrQ).</text>
</comment>
<dbReference type="Pfam" id="PF00174">
    <property type="entry name" value="Oxidored_molyb"/>
    <property type="match status" value="1"/>
</dbReference>
<feature type="binding site" evidence="5">
    <location>
        <position position="234"/>
    </location>
    <ligand>
        <name>Mo-molybdopterin</name>
        <dbReference type="ChEBI" id="CHEBI:71302"/>
    </ligand>
</feature>
<evidence type="ECO:0000256" key="1">
    <source>
        <dbReference type="ARBA" id="ARBA00022505"/>
    </source>
</evidence>
<dbReference type="InterPro" id="IPR000572">
    <property type="entry name" value="OxRdtase_Mopterin-bd_dom"/>
</dbReference>
<feature type="binding site" evidence="5">
    <location>
        <position position="186"/>
    </location>
    <ligand>
        <name>Mo-molybdopterin</name>
        <dbReference type="ChEBI" id="CHEBI:71302"/>
    </ligand>
</feature>
<comment type="catalytic activity">
    <reaction evidence="5">
        <text>L-methionyl-[protein] + a quinone + H2O = L-methionyl-(S)-S-oxide-[protein] + a quinol</text>
        <dbReference type="Rhea" id="RHEA:51292"/>
        <dbReference type="Rhea" id="RHEA-COMP:12313"/>
        <dbReference type="Rhea" id="RHEA-COMP:12315"/>
        <dbReference type="ChEBI" id="CHEBI:15377"/>
        <dbReference type="ChEBI" id="CHEBI:16044"/>
        <dbReference type="ChEBI" id="CHEBI:24646"/>
        <dbReference type="ChEBI" id="CHEBI:44120"/>
        <dbReference type="ChEBI" id="CHEBI:132124"/>
    </reaction>
</comment>
<evidence type="ECO:0000256" key="4">
    <source>
        <dbReference type="ARBA" id="ARBA00023002"/>
    </source>
</evidence>
<dbReference type="Proteomes" id="UP001528672">
    <property type="component" value="Unassembled WGS sequence"/>
</dbReference>
<sequence>MLIHTRDPSLATPLPSEITPPEVYAGRRRWLQQLALTGAGTTLGAWAARDALAQQAPYAKPGKLATLAGGRSAVAGAVSMDKLTEYKDAAGYNNFYEFGTDKADPARNAHTLKTSPWAVEIDGLVKKPGKLALEDLLKLSPMEERVYRLRCVEGWSMVIPWVGYSLADLIRRVEPLGSAKYVEFHTLADPKTMPFVGSRVLDWPYVEGLRLDEAMHPLTLLAFGMYGEVLPNQNGAPVRLVVPWKYGFKSAKSLVRIRFTDKEPGTAWNKAAANEYGFYSNVNPEVDHPRWSQATERRIGEDGLFAKKRKTLKFNGYEAQVASLYAGMDLKKFY</sequence>
<feature type="binding site" evidence="5">
    <location>
        <begin position="250"/>
        <end position="252"/>
    </location>
    <ligand>
        <name>Mo-molybdopterin</name>
        <dbReference type="ChEBI" id="CHEBI:71302"/>
    </ligand>
</feature>
<feature type="binding site" evidence="5">
    <location>
        <position position="93"/>
    </location>
    <ligand>
        <name>Mo-molybdopterin</name>
        <dbReference type="ChEBI" id="CHEBI:71302"/>
    </ligand>
</feature>
<organism evidence="7 8">
    <name type="scientific">Curvibacter microcysteis</name>
    <dbReference type="NCBI Taxonomy" id="3026419"/>
    <lineage>
        <taxon>Bacteria</taxon>
        <taxon>Pseudomonadati</taxon>
        <taxon>Pseudomonadota</taxon>
        <taxon>Betaproteobacteria</taxon>
        <taxon>Burkholderiales</taxon>
        <taxon>Comamonadaceae</taxon>
        <taxon>Curvibacter</taxon>
    </lineage>
</organism>
<evidence type="ECO:0000259" key="6">
    <source>
        <dbReference type="Pfam" id="PF00174"/>
    </source>
</evidence>
<feature type="binding site" evidence="5">
    <location>
        <position position="151"/>
    </location>
    <ligand>
        <name>Mo-molybdopterin</name>
        <dbReference type="ChEBI" id="CHEBI:71302"/>
    </ligand>
    <ligandPart>
        <name>Mo</name>
        <dbReference type="ChEBI" id="CHEBI:28685"/>
    </ligandPart>
</feature>
<feature type="domain" description="Oxidoreductase molybdopterin-binding" evidence="6">
    <location>
        <begin position="113"/>
        <end position="268"/>
    </location>
</feature>
<evidence type="ECO:0000256" key="2">
    <source>
        <dbReference type="ARBA" id="ARBA00022723"/>
    </source>
</evidence>
<dbReference type="EMBL" id="JAQSIO010000007">
    <property type="protein sequence ID" value="MDD0816269.1"/>
    <property type="molecule type" value="Genomic_DNA"/>
</dbReference>
<dbReference type="InterPro" id="IPR006311">
    <property type="entry name" value="TAT_signal"/>
</dbReference>
<keyword evidence="2 5" id="KW-0479">Metal-binding</keyword>
<keyword evidence="3 5" id="KW-0732">Signal</keyword>
<dbReference type="PANTHER" id="PTHR43032:SF3">
    <property type="entry name" value="PROTEIN-METHIONINE-SULFOXIDE REDUCTASE CATALYTIC SUBUNIT MSRP"/>
    <property type="match status" value="1"/>
</dbReference>
<dbReference type="HAMAP" id="MF_01206">
    <property type="entry name" value="MsrP"/>
    <property type="match status" value="1"/>
</dbReference>
<comment type="similarity">
    <text evidence="5">Belongs to the MsrP family.</text>
</comment>
<dbReference type="PANTHER" id="PTHR43032">
    <property type="entry name" value="PROTEIN-METHIONINE-SULFOXIDE REDUCTASE"/>
    <property type="match status" value="1"/>
</dbReference>
<evidence type="ECO:0000256" key="3">
    <source>
        <dbReference type="ARBA" id="ARBA00022729"/>
    </source>
</evidence>
<keyword evidence="1 5" id="KW-0500">Molybdenum</keyword>
<dbReference type="Gene3D" id="3.90.420.10">
    <property type="entry name" value="Oxidoreductase, molybdopterin-binding domain"/>
    <property type="match status" value="1"/>
</dbReference>
<comment type="caution">
    <text evidence="7">The sequence shown here is derived from an EMBL/GenBank/DDBJ whole genome shotgun (WGS) entry which is preliminary data.</text>
</comment>
<accession>A0ABT5MK46</accession>
<comment type="function">
    <text evidence="5">Part of the MsrPQ system that repairs oxidized periplasmic proteins containing methionine sulfoxide residues (Met-O), using respiratory chain electrons. Thus protects these proteins from oxidative-stress damage caused by reactive species of oxygen and chlorine generated by the host defense mechanisms. MsrPQ is essential for the maintenance of envelope integrity under bleach stress, rescuing a wide series of structurally unrelated periplasmic proteins from methionine oxidation. The catalytic subunit MsrP is non-stereospecific, being able to reduce both (R-) and (S-) diastereoisomers of methionine sulfoxide.</text>
</comment>
<dbReference type="RefSeq" id="WP_273927969.1">
    <property type="nucleotide sequence ID" value="NZ_JAQSIO010000007.1"/>
</dbReference>
<dbReference type="InterPro" id="IPR036374">
    <property type="entry name" value="OxRdtase_Mopterin-bd_sf"/>
</dbReference>
<feature type="binding site" evidence="5">
    <location>
        <begin position="96"/>
        <end position="97"/>
    </location>
    <ligand>
        <name>Mo-molybdopterin</name>
        <dbReference type="ChEBI" id="CHEBI:71302"/>
    </ligand>
</feature>
<evidence type="ECO:0000313" key="8">
    <source>
        <dbReference type="Proteomes" id="UP001528672"/>
    </source>
</evidence>
<evidence type="ECO:0000256" key="5">
    <source>
        <dbReference type="HAMAP-Rule" id="MF_01206"/>
    </source>
</evidence>
<dbReference type="EC" id="1.8.5.-" evidence="5"/>
<evidence type="ECO:0000313" key="7">
    <source>
        <dbReference type="EMBL" id="MDD0816269.1"/>
    </source>
</evidence>
<comment type="cofactor">
    <cofactor evidence="5">
        <name>Mo-molybdopterin</name>
        <dbReference type="ChEBI" id="CHEBI:71302"/>
    </cofactor>
    <text evidence="5">Binds 1 Mo-molybdopterin (Mo-MPT) cofactor per subunit.</text>
</comment>